<protein>
    <recommendedName>
        <fullName evidence="5">Ataxin-10 homolog</fullName>
    </recommendedName>
    <alternativeName>
        <fullName evidence="6">Copper transport protein 86</fullName>
    </alternativeName>
</protein>
<dbReference type="InterPro" id="IPR051374">
    <property type="entry name" value="Ataxin-10/CTR86_families"/>
</dbReference>
<evidence type="ECO:0000256" key="1">
    <source>
        <dbReference type="ARBA" id="ARBA00008384"/>
    </source>
</evidence>
<evidence type="ECO:0000259" key="7">
    <source>
        <dbReference type="Pfam" id="PF09759"/>
    </source>
</evidence>
<evidence type="ECO:0000256" key="6">
    <source>
        <dbReference type="ARBA" id="ARBA00044805"/>
    </source>
</evidence>
<dbReference type="SUPFAM" id="SSF48371">
    <property type="entry name" value="ARM repeat"/>
    <property type="match status" value="1"/>
</dbReference>
<sequence length="474" mass="54184">MTTHIIDHLLSYKNGQKTSTQLEKDLEESIKTTLSNHQYRTELGANPNYWRYSNAAMEVLLKDSNECCLINLIKLTRNVVAGELHNQNLAIQYGALYKIEDLLSSKMSSESDNSMILQVGTQAICNIITNNQIAIDFIWKIWMSNQQRGYIWSLILSKSNEGLIMSALVLIINCIRGNKIRCDLLVTSKIGKDILAAILGDIERLHGNEESKNFELGELMSFGHFKQLYTQIDDYSDKILISDHQTILLKFLDSKIHASKGSFPQFIRREELLFLVEQFEIVAKETFTIILSIKQSTTDLQAEKVTNTYTAIILVLQMLNELFVLDEDNQHGMKQMLVKVDALSLVSDILGNLESVKLPPVQVENPLAGFNFLKRECVRLMGTLCYKDRAMQDKIREIGAIPVILCQFKIDDSNPYLREYATLTLRNVMENNLENQKLIEELKPEEIVQTKELDEMGITPELTEDGKVRIKRNQ</sequence>
<dbReference type="PANTHER" id="PTHR13255">
    <property type="entry name" value="ATAXIN-10"/>
    <property type="match status" value="1"/>
</dbReference>
<evidence type="ECO:0000256" key="3">
    <source>
        <dbReference type="ARBA" id="ARBA00023306"/>
    </source>
</evidence>
<evidence type="ECO:0000256" key="5">
    <source>
        <dbReference type="ARBA" id="ARBA00044801"/>
    </source>
</evidence>
<comment type="function">
    <text evidence="4">May play a role in the regulation of cytokinesis.</text>
</comment>
<name>A0ABP9Y6H3_9FUNG</name>
<organism evidence="8 9">
    <name type="scientific">Helicostylum pulchrum</name>
    <dbReference type="NCBI Taxonomy" id="562976"/>
    <lineage>
        <taxon>Eukaryota</taxon>
        <taxon>Fungi</taxon>
        <taxon>Fungi incertae sedis</taxon>
        <taxon>Mucoromycota</taxon>
        <taxon>Mucoromycotina</taxon>
        <taxon>Mucoromycetes</taxon>
        <taxon>Mucorales</taxon>
        <taxon>Mucorineae</taxon>
        <taxon>Mucoraceae</taxon>
        <taxon>Helicostylum</taxon>
    </lineage>
</organism>
<accession>A0ABP9Y6H3</accession>
<dbReference type="PANTHER" id="PTHR13255:SF0">
    <property type="entry name" value="ATAXIN-10"/>
    <property type="match status" value="1"/>
</dbReference>
<dbReference type="Proteomes" id="UP001476247">
    <property type="component" value="Unassembled WGS sequence"/>
</dbReference>
<evidence type="ECO:0000313" key="8">
    <source>
        <dbReference type="EMBL" id="GAA5802557.1"/>
    </source>
</evidence>
<gene>
    <name evidence="8" type="ORF">HPULCUR_008027</name>
</gene>
<dbReference type="Gene3D" id="1.25.10.10">
    <property type="entry name" value="Leucine-rich Repeat Variant"/>
    <property type="match status" value="2"/>
</dbReference>
<evidence type="ECO:0000256" key="2">
    <source>
        <dbReference type="ARBA" id="ARBA00022618"/>
    </source>
</evidence>
<dbReference type="Pfam" id="PF09759">
    <property type="entry name" value="Atx10homo_assoc"/>
    <property type="match status" value="1"/>
</dbReference>
<evidence type="ECO:0000313" key="9">
    <source>
        <dbReference type="Proteomes" id="UP001476247"/>
    </source>
</evidence>
<keyword evidence="2" id="KW-0132">Cell division</keyword>
<reference evidence="8 9" key="1">
    <citation type="submission" date="2024-04" db="EMBL/GenBank/DDBJ databases">
        <title>genome sequences of Mucor flavus KT1a and Helicostylum pulchrum KT1b strains isolation_sourced from the surface of a dry-aged beef.</title>
        <authorList>
            <person name="Toyotome T."/>
            <person name="Hosono M."/>
            <person name="Torimaru M."/>
            <person name="Fukuda K."/>
            <person name="Mikami N."/>
        </authorList>
    </citation>
    <scope>NUCLEOTIDE SEQUENCE [LARGE SCALE GENOMIC DNA]</scope>
    <source>
        <strain evidence="8 9">KT1b</strain>
    </source>
</reference>
<comment type="similarity">
    <text evidence="1">Belongs to the ataxin-10 family.</text>
</comment>
<dbReference type="InterPro" id="IPR011989">
    <property type="entry name" value="ARM-like"/>
</dbReference>
<keyword evidence="3" id="KW-0131">Cell cycle</keyword>
<dbReference type="InterPro" id="IPR016024">
    <property type="entry name" value="ARM-type_fold"/>
</dbReference>
<comment type="caution">
    <text evidence="8">The sequence shown here is derived from an EMBL/GenBank/DDBJ whole genome shotgun (WGS) entry which is preliminary data.</text>
</comment>
<keyword evidence="9" id="KW-1185">Reference proteome</keyword>
<dbReference type="InterPro" id="IPR019156">
    <property type="entry name" value="Ataxin-10_domain"/>
</dbReference>
<evidence type="ECO:0000256" key="4">
    <source>
        <dbReference type="ARBA" id="ARBA00044746"/>
    </source>
</evidence>
<feature type="domain" description="Ataxin-10" evidence="7">
    <location>
        <begin position="373"/>
        <end position="471"/>
    </location>
</feature>
<dbReference type="EMBL" id="BAABUJ010000023">
    <property type="protein sequence ID" value="GAA5802557.1"/>
    <property type="molecule type" value="Genomic_DNA"/>
</dbReference>
<proteinExistence type="inferred from homology"/>